<protein>
    <submittedName>
        <fullName evidence="1">BQ2448_4979 protein</fullName>
    </submittedName>
</protein>
<dbReference type="InterPro" id="IPR051288">
    <property type="entry name" value="Serum_paraoxonase/arylesterase"/>
</dbReference>
<evidence type="ECO:0000313" key="1">
    <source>
        <dbReference type="EMBL" id="SCV72285.1"/>
    </source>
</evidence>
<evidence type="ECO:0000313" key="2">
    <source>
        <dbReference type="Proteomes" id="UP000198372"/>
    </source>
</evidence>
<dbReference type="PANTHER" id="PTHR11799">
    <property type="entry name" value="PARAOXONASE"/>
    <property type="match status" value="1"/>
</dbReference>
<dbReference type="AlphaFoldDB" id="A0A238FGG9"/>
<dbReference type="Gene3D" id="2.120.10.30">
    <property type="entry name" value="TolB, C-terminal domain"/>
    <property type="match status" value="1"/>
</dbReference>
<keyword evidence="2" id="KW-1185">Reference proteome</keyword>
<dbReference type="EMBL" id="FMSP01000008">
    <property type="protein sequence ID" value="SCV72285.1"/>
    <property type="molecule type" value="Genomic_DNA"/>
</dbReference>
<gene>
    <name evidence="1" type="ORF">BQ2448_4979</name>
</gene>
<dbReference type="Proteomes" id="UP000198372">
    <property type="component" value="Unassembled WGS sequence"/>
</dbReference>
<proteinExistence type="predicted"/>
<name>A0A238FGG9_9BASI</name>
<sequence>MMMRTALFIVLPGLLLISSVIWPIVQLIGLTRPVNQLHNTKCQRVPDLPAVEDAWIDYDADEAYLCGSCQESRQHWLPAILHLNASKLPEHSVDYVSVMDLNTLKHRRLEIVAPTKVTKDLNTHAIEGFHRPSDRKHLTLFLNSHRPPAEGRELAPKLGADSVIEVFETRTGSNQLKWLKTIRHPLIRTPNNIVATSEASFYVTNDHRHKVHWGRAFGIFYHVPSDIIHCDFSSGETKCIVAAEGVYNPNGIAMGAQNKLWQASSGEPVVTVYEIQSGDHTLIPTDRIPVGRIMDNLHVAADGSVYVSTFPHPLHWVKAAATAGRNKHPSPTEVWRISNNTDESRHLGNKYKVELVFADGGKNVMWPTSAVPWKSKLISTGIFSETVVVCDLS</sequence>
<dbReference type="PANTHER" id="PTHR11799:SF12">
    <property type="entry name" value="PARAOXONASE-RELATED"/>
    <property type="match status" value="1"/>
</dbReference>
<dbReference type="InterPro" id="IPR011042">
    <property type="entry name" value="6-blade_b-propeller_TolB-like"/>
</dbReference>
<reference evidence="2" key="1">
    <citation type="submission" date="2016-09" db="EMBL/GenBank/DDBJ databases">
        <authorList>
            <person name="Jeantristanb JTB J.-T."/>
            <person name="Ricardo R."/>
        </authorList>
    </citation>
    <scope>NUCLEOTIDE SEQUENCE [LARGE SCALE GENOMIC DNA]</scope>
</reference>
<accession>A0A238FGG9</accession>
<dbReference type="SUPFAM" id="SSF63829">
    <property type="entry name" value="Calcium-dependent phosphotriesterase"/>
    <property type="match status" value="1"/>
</dbReference>
<organism evidence="1 2">
    <name type="scientific">Microbotryum intermedium</name>
    <dbReference type="NCBI Taxonomy" id="269621"/>
    <lineage>
        <taxon>Eukaryota</taxon>
        <taxon>Fungi</taxon>
        <taxon>Dikarya</taxon>
        <taxon>Basidiomycota</taxon>
        <taxon>Pucciniomycotina</taxon>
        <taxon>Microbotryomycetes</taxon>
        <taxon>Microbotryales</taxon>
        <taxon>Microbotryaceae</taxon>
        <taxon>Microbotryum</taxon>
    </lineage>
</organism>
<dbReference type="OrthoDB" id="5307922at2759"/>